<dbReference type="SUPFAM" id="SSF48445">
    <property type="entry name" value="14-3-3 protein"/>
    <property type="match status" value="1"/>
</dbReference>
<sequence>MRYQSEVDTTNEEFKEKAREAYNEASSVASEVLSATNPVRLGLALNHSVFLYEIADDHKAACDMAHATLQEAVANLSETKKEGQPEVCIILQLLRDNLSIWSTDSVEDE</sequence>
<reference evidence="3 4" key="1">
    <citation type="submission" date="2018-11" db="EMBL/GenBank/DDBJ databases">
        <authorList>
            <consortium name="Pathogen Informatics"/>
        </authorList>
    </citation>
    <scope>NUCLEOTIDE SEQUENCE [LARGE SCALE GENOMIC DNA]</scope>
</reference>
<keyword evidence="4" id="KW-1185">Reference proteome</keyword>
<dbReference type="Proteomes" id="UP000278807">
    <property type="component" value="Unassembled WGS sequence"/>
</dbReference>
<dbReference type="InterPro" id="IPR023410">
    <property type="entry name" value="14-3-3_domain"/>
</dbReference>
<protein>
    <recommendedName>
        <fullName evidence="2">14-3-3 domain-containing protein</fullName>
    </recommendedName>
</protein>
<dbReference type="AlphaFoldDB" id="A0A3P7T4M4"/>
<dbReference type="OrthoDB" id="10260625at2759"/>
<evidence type="ECO:0000256" key="1">
    <source>
        <dbReference type="ARBA" id="ARBA00006141"/>
    </source>
</evidence>
<dbReference type="PRINTS" id="PR00305">
    <property type="entry name" value="1433ZETA"/>
</dbReference>
<dbReference type="PANTHER" id="PTHR18860">
    <property type="entry name" value="14-3-3 PROTEIN"/>
    <property type="match status" value="1"/>
</dbReference>
<dbReference type="InterPro" id="IPR000308">
    <property type="entry name" value="14-3-3"/>
</dbReference>
<name>A0A3P7T4M4_RODNA</name>
<feature type="domain" description="14-3-3" evidence="2">
    <location>
        <begin position="1"/>
        <end position="102"/>
    </location>
</feature>
<dbReference type="Gene3D" id="1.20.190.20">
    <property type="entry name" value="14-3-3 domain"/>
    <property type="match status" value="1"/>
</dbReference>
<evidence type="ECO:0000313" key="3">
    <source>
        <dbReference type="EMBL" id="VDO02623.1"/>
    </source>
</evidence>
<gene>
    <name evidence="3" type="ORF">HNAJ_LOCUS6763</name>
</gene>
<dbReference type="EMBL" id="UZAE01008312">
    <property type="protein sequence ID" value="VDO02623.1"/>
    <property type="molecule type" value="Genomic_DNA"/>
</dbReference>
<organism evidence="3 4">
    <name type="scientific">Rodentolepis nana</name>
    <name type="common">Dwarf tapeworm</name>
    <name type="synonym">Hymenolepis nana</name>
    <dbReference type="NCBI Taxonomy" id="102285"/>
    <lineage>
        <taxon>Eukaryota</taxon>
        <taxon>Metazoa</taxon>
        <taxon>Spiralia</taxon>
        <taxon>Lophotrochozoa</taxon>
        <taxon>Platyhelminthes</taxon>
        <taxon>Cestoda</taxon>
        <taxon>Eucestoda</taxon>
        <taxon>Cyclophyllidea</taxon>
        <taxon>Hymenolepididae</taxon>
        <taxon>Rodentolepis</taxon>
    </lineage>
</organism>
<evidence type="ECO:0000313" key="4">
    <source>
        <dbReference type="Proteomes" id="UP000278807"/>
    </source>
</evidence>
<evidence type="ECO:0000259" key="2">
    <source>
        <dbReference type="Pfam" id="PF00244"/>
    </source>
</evidence>
<dbReference type="InterPro" id="IPR036815">
    <property type="entry name" value="14-3-3_dom_sf"/>
</dbReference>
<comment type="similarity">
    <text evidence="1">Belongs to the 14-3-3 family.</text>
</comment>
<proteinExistence type="inferred from homology"/>
<accession>A0A3P7T4M4</accession>
<dbReference type="Pfam" id="PF00244">
    <property type="entry name" value="14-3-3"/>
    <property type="match status" value="1"/>
</dbReference>